<dbReference type="Proteomes" id="UP000256970">
    <property type="component" value="Unassembled WGS sequence"/>
</dbReference>
<evidence type="ECO:0000313" key="2">
    <source>
        <dbReference type="Proteomes" id="UP000256970"/>
    </source>
</evidence>
<proteinExistence type="predicted"/>
<protein>
    <submittedName>
        <fullName evidence="1">Uncharacterized protein</fullName>
    </submittedName>
</protein>
<reference evidence="1 2" key="1">
    <citation type="submission" date="2016-10" db="EMBL/GenBank/DDBJ databases">
        <authorList>
            <person name="Cai Z."/>
        </authorList>
    </citation>
    <scope>NUCLEOTIDE SEQUENCE [LARGE SCALE GENOMIC DNA]</scope>
</reference>
<accession>A0A383W155</accession>
<sequence length="126" mass="12731">MNQHVVKETLKGLLHAPVPACSCAKGLAVGAVQAWDALQELASMCGVSMGSKMRAAPTQETLSAHPAAAGHQTLTAGAAGTSVPDQAAAAPAAARIGPPELLNEADGLAAQQHAVYMRNIMLRAGL</sequence>
<dbReference type="AlphaFoldDB" id="A0A383W155"/>
<name>A0A383W155_TETOB</name>
<evidence type="ECO:0000313" key="1">
    <source>
        <dbReference type="EMBL" id="SZX70822.1"/>
    </source>
</evidence>
<keyword evidence="2" id="KW-1185">Reference proteome</keyword>
<gene>
    <name evidence="1" type="ORF">BQ4739_LOCUS10989</name>
</gene>
<organism evidence="1 2">
    <name type="scientific">Tetradesmus obliquus</name>
    <name type="common">Green alga</name>
    <name type="synonym">Acutodesmus obliquus</name>
    <dbReference type="NCBI Taxonomy" id="3088"/>
    <lineage>
        <taxon>Eukaryota</taxon>
        <taxon>Viridiplantae</taxon>
        <taxon>Chlorophyta</taxon>
        <taxon>core chlorophytes</taxon>
        <taxon>Chlorophyceae</taxon>
        <taxon>CS clade</taxon>
        <taxon>Sphaeropleales</taxon>
        <taxon>Scenedesmaceae</taxon>
        <taxon>Tetradesmus</taxon>
    </lineage>
</organism>
<dbReference type="EMBL" id="FNXT01001012">
    <property type="protein sequence ID" value="SZX70822.1"/>
    <property type="molecule type" value="Genomic_DNA"/>
</dbReference>